<proteinExistence type="predicted"/>
<protein>
    <submittedName>
        <fullName evidence="1">Glycosyltransferase</fullName>
        <ecNumber evidence="1">2.4.-.-</ecNumber>
    </submittedName>
</protein>
<gene>
    <name evidence="1" type="ORF">ACFQGL_02925</name>
</gene>
<keyword evidence="1" id="KW-0328">Glycosyltransferase</keyword>
<name>A0ABW1GY00_9ACTN</name>
<dbReference type="EMBL" id="JBHSQS010000002">
    <property type="protein sequence ID" value="MFC5922295.1"/>
    <property type="molecule type" value="Genomic_DNA"/>
</dbReference>
<organism evidence="1 2">
    <name type="scientific">Micromonospora vulcania</name>
    <dbReference type="NCBI Taxonomy" id="1441873"/>
    <lineage>
        <taxon>Bacteria</taxon>
        <taxon>Bacillati</taxon>
        <taxon>Actinomycetota</taxon>
        <taxon>Actinomycetes</taxon>
        <taxon>Micromonosporales</taxon>
        <taxon>Micromonosporaceae</taxon>
        <taxon>Micromonospora</taxon>
    </lineage>
</organism>
<dbReference type="Gene3D" id="3.40.50.2000">
    <property type="entry name" value="Glycogen Phosphorylase B"/>
    <property type="match status" value="2"/>
</dbReference>
<dbReference type="Proteomes" id="UP001596226">
    <property type="component" value="Unassembled WGS sequence"/>
</dbReference>
<dbReference type="RefSeq" id="WP_377504880.1">
    <property type="nucleotide sequence ID" value="NZ_JBHSQS010000002.1"/>
</dbReference>
<sequence length="449" mass="49196">MLLDEEFPRVLVVSHTPFSRVSGTAMTLSNLFSGWPKDRLGQVHTGNITPSTEVCENFFHFPPRDHYLPIQYYSMRMLGWNGQTPLQQSRPIAAVHAAAESRATVAKVYAQLRASADLSPIRVPPALIDWMRDFRPDVVYSMLGSVRLTRITALAARTCDVPVVPHFTDDWPATLHANGELFGRATRSVQDTIARLIRLAPLGMVISQPMADEYARRYGIPFSAFANCVDETFFAAPRGAANRQGTTELVYVGALHLNRWESLRDIGAALDTLAEAGLPVRLTIHAPEKDLAQYARHFAHLERVRLGPSLASDEVPAALRSADVLVHIESFDQEIRRYTRYSVSTKIPQYLASGRPIFGYGPAEVASMNHIQEANAGVIVGTNDAAALARGLTDLCRDAALRERLARNGTDFARQEHAKDSVAARFAATLRSAARSGSAASEAAPGQLA</sequence>
<dbReference type="GO" id="GO:0016757">
    <property type="term" value="F:glycosyltransferase activity"/>
    <property type="evidence" value="ECO:0007669"/>
    <property type="project" value="UniProtKB-KW"/>
</dbReference>
<dbReference type="SUPFAM" id="SSF53756">
    <property type="entry name" value="UDP-Glycosyltransferase/glycogen phosphorylase"/>
    <property type="match status" value="1"/>
</dbReference>
<dbReference type="PANTHER" id="PTHR12526">
    <property type="entry name" value="GLYCOSYLTRANSFERASE"/>
    <property type="match status" value="1"/>
</dbReference>
<evidence type="ECO:0000313" key="2">
    <source>
        <dbReference type="Proteomes" id="UP001596226"/>
    </source>
</evidence>
<reference evidence="2" key="1">
    <citation type="journal article" date="2019" name="Int. J. Syst. Evol. Microbiol.">
        <title>The Global Catalogue of Microorganisms (GCM) 10K type strain sequencing project: providing services to taxonomists for standard genome sequencing and annotation.</title>
        <authorList>
            <consortium name="The Broad Institute Genomics Platform"/>
            <consortium name="The Broad Institute Genome Sequencing Center for Infectious Disease"/>
            <person name="Wu L."/>
            <person name="Ma J."/>
        </authorList>
    </citation>
    <scope>NUCLEOTIDE SEQUENCE [LARGE SCALE GENOMIC DNA]</scope>
    <source>
        <strain evidence="2">CGMCC 4.7144</strain>
    </source>
</reference>
<keyword evidence="2" id="KW-1185">Reference proteome</keyword>
<comment type="caution">
    <text evidence="1">The sequence shown here is derived from an EMBL/GenBank/DDBJ whole genome shotgun (WGS) entry which is preliminary data.</text>
</comment>
<keyword evidence="1" id="KW-0808">Transferase</keyword>
<dbReference type="Pfam" id="PF13692">
    <property type="entry name" value="Glyco_trans_1_4"/>
    <property type="match status" value="1"/>
</dbReference>
<evidence type="ECO:0000313" key="1">
    <source>
        <dbReference type="EMBL" id="MFC5922295.1"/>
    </source>
</evidence>
<accession>A0ABW1GY00</accession>
<dbReference type="EC" id="2.4.-.-" evidence="1"/>